<reference evidence="2 3" key="1">
    <citation type="journal article" date="2009" name="Stand. Genomic Sci.">
        <title>Complete genome sequence of Methanocorpusculum labreanum type strain Z.</title>
        <authorList>
            <person name="Anderson I.J."/>
            <person name="Sieprawska-Lupa M."/>
            <person name="Goltsman E."/>
            <person name="Lapidus A."/>
            <person name="Copeland A."/>
            <person name="Glavina Del Rio T."/>
            <person name="Tice H."/>
            <person name="Dalin E."/>
            <person name="Barry K."/>
            <person name="Pitluck S."/>
            <person name="Hauser L."/>
            <person name="Land M."/>
            <person name="Lucas S."/>
            <person name="Richardson P."/>
            <person name="Whitman W.B."/>
            <person name="Kyrpides N.C."/>
        </authorList>
    </citation>
    <scope>NUCLEOTIDE SEQUENCE [LARGE SCALE GENOMIC DNA]</scope>
    <source>
        <strain evidence="3">ATCC 43576 / DSM 4855 / Z</strain>
    </source>
</reference>
<dbReference type="eggNOG" id="arCOG02625">
    <property type="taxonomic scope" value="Archaea"/>
</dbReference>
<organism evidence="2 3">
    <name type="scientific">Methanocorpusculum labreanum (strain ATCC 43576 / DSM 4855 / Z)</name>
    <dbReference type="NCBI Taxonomy" id="410358"/>
    <lineage>
        <taxon>Archaea</taxon>
        <taxon>Methanobacteriati</taxon>
        <taxon>Methanobacteriota</taxon>
        <taxon>Stenosarchaea group</taxon>
        <taxon>Methanomicrobia</taxon>
        <taxon>Methanomicrobiales</taxon>
        <taxon>Methanocorpusculaceae</taxon>
        <taxon>Methanocorpusculum</taxon>
    </lineage>
</organism>
<dbReference type="EMBL" id="CP000559">
    <property type="protein sequence ID" value="ABN06582.1"/>
    <property type="molecule type" value="Genomic_DNA"/>
</dbReference>
<gene>
    <name evidence="2" type="ordered locus">Mlab_0406</name>
</gene>
<accession>A2SQH6</accession>
<feature type="domain" description="YgjP-like metallopeptidase" evidence="1">
    <location>
        <begin position="44"/>
        <end position="249"/>
    </location>
</feature>
<evidence type="ECO:0000259" key="1">
    <source>
        <dbReference type="Pfam" id="PF01863"/>
    </source>
</evidence>
<keyword evidence="3" id="KW-1185">Reference proteome</keyword>
<dbReference type="CDD" id="cd07344">
    <property type="entry name" value="M48_yhfN_like"/>
    <property type="match status" value="1"/>
</dbReference>
<evidence type="ECO:0000313" key="2">
    <source>
        <dbReference type="EMBL" id="ABN06582.1"/>
    </source>
</evidence>
<dbReference type="InterPro" id="IPR002725">
    <property type="entry name" value="YgjP-like_metallopeptidase"/>
</dbReference>
<protein>
    <recommendedName>
        <fullName evidence="1">YgjP-like metallopeptidase domain-containing protein</fullName>
    </recommendedName>
</protein>
<dbReference type="HOGENOM" id="CLU_065947_2_0_2"/>
<dbReference type="Gene3D" id="3.30.2010.10">
    <property type="entry name" value="Metalloproteases ('zincins'), catalytic domain"/>
    <property type="match status" value="1"/>
</dbReference>
<dbReference type="PANTHER" id="PTHR30399:SF1">
    <property type="entry name" value="UTP PYROPHOSPHATASE"/>
    <property type="match status" value="1"/>
</dbReference>
<proteinExistence type="predicted"/>
<dbReference type="Pfam" id="PF01863">
    <property type="entry name" value="YgjP-like"/>
    <property type="match status" value="1"/>
</dbReference>
<dbReference type="Proteomes" id="UP000000365">
    <property type="component" value="Chromosome"/>
</dbReference>
<dbReference type="AlphaFoldDB" id="A2SQH6"/>
<evidence type="ECO:0000313" key="3">
    <source>
        <dbReference type="Proteomes" id="UP000000365"/>
    </source>
</evidence>
<dbReference type="PANTHER" id="PTHR30399">
    <property type="entry name" value="UNCHARACTERIZED PROTEIN YGJP"/>
    <property type="match status" value="1"/>
</dbReference>
<dbReference type="STRING" id="410358.Mlab_0406"/>
<dbReference type="InterPro" id="IPR053136">
    <property type="entry name" value="UTP_pyrophosphatase-like"/>
</dbReference>
<name>A2SQH6_METLZ</name>
<sequence>MARTNIQLLILESMRDNVSHMGLAVIWNGYIIPIEVIYSDRRRSWAIEVKTNGEVLIRVPKATSLEKVQEIAQSKAEWIAKQQALFQNRDTKPRSYSDGEVIPFFGEDLTIQRSAGPAKAEIAGEVLHISTPDSFTPDEAEMIARDVVMLLYRRRGPAVLDAYVEKYAELAGVTKPNLRMKLQKKKWGCCTPKNGIIINARVLLAPKIVAEYLVVHEIVHLRYPHHQKTYWKEVERLMPKYRDVEKLMKADGWKWEF</sequence>
<dbReference type="KEGG" id="mla:Mlab_0406"/>